<dbReference type="Pfam" id="PF03644">
    <property type="entry name" value="Glyco_hydro_85"/>
    <property type="match status" value="1"/>
</dbReference>
<dbReference type="GO" id="GO:0005829">
    <property type="term" value="C:cytosol"/>
    <property type="evidence" value="ECO:0007669"/>
    <property type="project" value="UniProtKB-SubCell"/>
</dbReference>
<keyword evidence="4" id="KW-1185">Reference proteome</keyword>
<feature type="region of interest" description="Disordered" evidence="1">
    <location>
        <begin position="60"/>
        <end position="80"/>
    </location>
</feature>
<accession>A0A364N4U2</accession>
<dbReference type="PANTHER" id="PTHR13246">
    <property type="entry name" value="ENDO BETA N-ACETYLGLUCOSAMINIDASE"/>
    <property type="match status" value="1"/>
</dbReference>
<evidence type="ECO:0000313" key="4">
    <source>
        <dbReference type="Proteomes" id="UP000249619"/>
    </source>
</evidence>
<gene>
    <name evidence="3" type="ORF">DDE83_004546</name>
</gene>
<feature type="domain" description="Cytosolic endo-beta-N-acetylglucosaminidase TIM barrel" evidence="2">
    <location>
        <begin position="109"/>
        <end position="415"/>
    </location>
</feature>
<dbReference type="AlphaFoldDB" id="A0A364N4U2"/>
<dbReference type="STRING" id="183478.A0A364N4U2"/>
<dbReference type="InterPro" id="IPR038763">
    <property type="entry name" value="DHH_sf"/>
</dbReference>
<keyword evidence="3" id="KW-0378">Hydrolase</keyword>
<proteinExistence type="predicted"/>
<dbReference type="Gene3D" id="3.90.1640.30">
    <property type="match status" value="1"/>
</dbReference>
<protein>
    <submittedName>
        <fullName evidence="3">Glycoside hydrolase family 85 protein</fullName>
        <ecNumber evidence="3">3.2.1.96</ecNumber>
    </submittedName>
</protein>
<dbReference type="InterPro" id="IPR032979">
    <property type="entry name" value="ENGase"/>
</dbReference>
<evidence type="ECO:0000256" key="1">
    <source>
        <dbReference type="SAM" id="MobiDB-lite"/>
    </source>
</evidence>
<dbReference type="SUPFAM" id="SSF64182">
    <property type="entry name" value="DHH phosphoesterases"/>
    <property type="match status" value="1"/>
</dbReference>
<sequence length="1095" mass="121079">MASLLGWKDMLRPIRDGYRHLFPTPDTGPTPDERRKQRNLDKLKGFAYFDTFHQLESWTENDSDPVQRANTPLLSPKSRDAKKDLGKADILLIHDYSGNYHDYESVQATGVGAELYSCEYLQFVDLFIYFSHKLVCVPPPTWTNTLHRNGVKALGTILIEPQTEGSERLLRHDIDGKGISFPVAKTLACIAAYYGFDGWLVNIEKPFPNDIWDVEILEAFLHQLRTEMGERMRLIWYDALTTSNKVSYQNALNSSNLRFAAACGSILTNYCWKDIDAEESLQLALANKLRPQDIFFGIDVWAQNKSSFTHPRVTYPEYGGGGTNTGVAVAKLAGLGLSAGIFAPAWSFEHFPGHGRDVERAVWQGAALVDGMECSCGDCASRHQSNRNYAILKTGKERAAGSESFFYTDFGRAFAVHKDQPSDIFDGHTIRAQLGCQSILPSPFNSGDDSPAVELSHHFKTGLSVSCLVIEATQFRSGDDEMLEAWLPLYKIDMPADGSLEVSICCLSVALSQFRAVVSFYLETTETVHLSTIAMDKKDMQRIVCAPTSRMPESRMQELGVHVRGPVLSALGKITQLLEISRIRIIPMPISKTLRSVSVSINDVRLEHHGQGDCTHTRLCWSFQDHATPSTTLTFASSHARQLHLSTSTMSPSKRKAERDILPPKSKKTKVEIPAYHLTPSRQNASGEIVWPARRAQIERAREIIKECAASQKPTVILPDKDADGLSSGAILHHTLTALGLSSHLVSVYFPPKGSNVHDESTKEALTAMKPAYIFVLDQGSRKTPPLIDLPHTCVVVDHHFADEGGFPEGSNYVTAHDCPPVATSALLTYNICLPLYPDLSDKVSWLAALGTHGDLGGTINWEPPFPDMTATFKQHTKKAINDAVALVNAPRRSRAYNVRDAWDAVLSADNPKSVSKNEKLHEASLEVRRETERCTRTPPIFSADATIALLSISSAAQIHPVIATRWSGTLKSNKLEVVMCANEGYLPDKVNFSCRVAKCARARDGEEKIDIIKKLEGIVAEDKDLRARLGESFARGHKEASGGIVGKQEWEEFKKLMGVGGRTKKTDSSTKKVKPAQKNTLANYFGKTAKVEGT</sequence>
<comment type="caution">
    <text evidence="3">The sequence shown here is derived from an EMBL/GenBank/DDBJ whole genome shotgun (WGS) entry which is preliminary data.</text>
</comment>
<dbReference type="OrthoDB" id="284473at2759"/>
<dbReference type="Proteomes" id="UP000249619">
    <property type="component" value="Unassembled WGS sequence"/>
</dbReference>
<evidence type="ECO:0000259" key="2">
    <source>
        <dbReference type="Pfam" id="PF03644"/>
    </source>
</evidence>
<dbReference type="PANTHER" id="PTHR13246:SF1">
    <property type="entry name" value="CYTOSOLIC ENDO-BETA-N-ACETYLGLUCOSAMINIDASE"/>
    <property type="match status" value="1"/>
</dbReference>
<dbReference type="GO" id="GO:0033925">
    <property type="term" value="F:mannosyl-glycoprotein endo-beta-N-acetylglucosaminidase activity"/>
    <property type="evidence" value="ECO:0007669"/>
    <property type="project" value="UniProtKB-EC"/>
</dbReference>
<dbReference type="EMBL" id="QGDH01000056">
    <property type="protein sequence ID" value="RAR11508.1"/>
    <property type="molecule type" value="Genomic_DNA"/>
</dbReference>
<keyword evidence="3" id="KW-0326">Glycosidase</keyword>
<name>A0A364N4U2_STELY</name>
<dbReference type="Gene3D" id="3.20.20.80">
    <property type="entry name" value="Glycosidases"/>
    <property type="match status" value="1"/>
</dbReference>
<dbReference type="InterPro" id="IPR005201">
    <property type="entry name" value="TIM_ENGase"/>
</dbReference>
<dbReference type="EC" id="3.2.1.96" evidence="3"/>
<organism evidence="3 4">
    <name type="scientific">Stemphylium lycopersici</name>
    <name type="common">Tomato gray leaf spot disease fungus</name>
    <name type="synonym">Thyrospora lycopersici</name>
    <dbReference type="NCBI Taxonomy" id="183478"/>
    <lineage>
        <taxon>Eukaryota</taxon>
        <taxon>Fungi</taxon>
        <taxon>Dikarya</taxon>
        <taxon>Ascomycota</taxon>
        <taxon>Pezizomycotina</taxon>
        <taxon>Dothideomycetes</taxon>
        <taxon>Pleosporomycetidae</taxon>
        <taxon>Pleosporales</taxon>
        <taxon>Pleosporineae</taxon>
        <taxon>Pleosporaceae</taxon>
        <taxon>Stemphylium</taxon>
    </lineage>
</organism>
<evidence type="ECO:0000313" key="3">
    <source>
        <dbReference type="EMBL" id="RAR11508.1"/>
    </source>
</evidence>
<reference evidence="4" key="1">
    <citation type="submission" date="2018-05" db="EMBL/GenBank/DDBJ databases">
        <title>Draft genome sequence of Stemphylium lycopersici strain CIDEFI 213.</title>
        <authorList>
            <person name="Medina R."/>
            <person name="Franco M.E.E."/>
            <person name="Lucentini C.G."/>
            <person name="Saparrat M.C.N."/>
            <person name="Balatti P.A."/>
        </authorList>
    </citation>
    <scope>NUCLEOTIDE SEQUENCE [LARGE SCALE GENOMIC DNA]</scope>
    <source>
        <strain evidence="4">CIDEFI 213</strain>
    </source>
</reference>